<dbReference type="InterPro" id="IPR018247">
    <property type="entry name" value="EF_Hand_1_Ca_BS"/>
</dbReference>
<dbReference type="Pfam" id="PF13833">
    <property type="entry name" value="EF-hand_8"/>
    <property type="match status" value="1"/>
</dbReference>
<accession>A0AA88DB22</accession>
<dbReference type="GO" id="GO:0005509">
    <property type="term" value="F:calcium ion binding"/>
    <property type="evidence" value="ECO:0007669"/>
    <property type="project" value="InterPro"/>
</dbReference>
<evidence type="ECO:0000259" key="2">
    <source>
        <dbReference type="PROSITE" id="PS50222"/>
    </source>
</evidence>
<reference evidence="3" key="1">
    <citation type="submission" date="2023-07" db="EMBL/GenBank/DDBJ databases">
        <title>draft genome sequence of fig (Ficus carica).</title>
        <authorList>
            <person name="Takahashi T."/>
            <person name="Nishimura K."/>
        </authorList>
    </citation>
    <scope>NUCLEOTIDE SEQUENCE</scope>
</reference>
<sequence length="219" mass="24914">MKLSFCCSSSLCLNIAYSSLHLSPLKIIVLMAMIWVGGEKSILMHQMQMEMLSAPSRQQEPKVTSLAMQGGNPLAVGSFKFSLCAHFIQERDTDKDGKVNFKEFFHGLFDLVRNYDDESHNFSHHSDDSMEAPAKVLFSQLDTDGDGSLSDEELLPVIGKLHPSEHYYAKQQSDYIISQADTDKDGRLTLAEMIDNPYVFYSAIFNDDEEDYEYHDEFR</sequence>
<dbReference type="SUPFAM" id="SSF47473">
    <property type="entry name" value="EF-hand"/>
    <property type="match status" value="1"/>
</dbReference>
<dbReference type="InterPro" id="IPR011992">
    <property type="entry name" value="EF-hand-dom_pair"/>
</dbReference>
<feature type="domain" description="EF-hand" evidence="2">
    <location>
        <begin position="168"/>
        <end position="203"/>
    </location>
</feature>
<dbReference type="PROSITE" id="PS00018">
    <property type="entry name" value="EF_HAND_1"/>
    <property type="match status" value="3"/>
</dbReference>
<name>A0AA88DB22_FICCA</name>
<evidence type="ECO:0000256" key="1">
    <source>
        <dbReference type="ARBA" id="ARBA00022837"/>
    </source>
</evidence>
<comment type="caution">
    <text evidence="3">The sequence shown here is derived from an EMBL/GenBank/DDBJ whole genome shotgun (WGS) entry which is preliminary data.</text>
</comment>
<protein>
    <recommendedName>
        <fullName evidence="2">EF-hand domain-containing protein</fullName>
    </recommendedName>
</protein>
<dbReference type="InterPro" id="IPR002048">
    <property type="entry name" value="EF_hand_dom"/>
</dbReference>
<dbReference type="FunFam" id="1.10.238.10:FF:000281">
    <property type="entry name" value="Calcium-binding EF hand family protein"/>
    <property type="match status" value="1"/>
</dbReference>
<dbReference type="GO" id="GO:0005783">
    <property type="term" value="C:endoplasmic reticulum"/>
    <property type="evidence" value="ECO:0007669"/>
    <property type="project" value="TreeGrafter"/>
</dbReference>
<feature type="domain" description="EF-hand" evidence="2">
    <location>
        <begin position="129"/>
        <end position="164"/>
    </location>
</feature>
<evidence type="ECO:0000313" key="4">
    <source>
        <dbReference type="Proteomes" id="UP001187192"/>
    </source>
</evidence>
<feature type="domain" description="EF-hand" evidence="2">
    <location>
        <begin position="79"/>
        <end position="114"/>
    </location>
</feature>
<dbReference type="Pfam" id="PF13499">
    <property type="entry name" value="EF-hand_7"/>
    <property type="match status" value="1"/>
</dbReference>
<dbReference type="PANTHER" id="PTHR10827">
    <property type="entry name" value="RETICULOCALBIN"/>
    <property type="match status" value="1"/>
</dbReference>
<dbReference type="PROSITE" id="PS50222">
    <property type="entry name" value="EF_HAND_2"/>
    <property type="match status" value="3"/>
</dbReference>
<evidence type="ECO:0000313" key="3">
    <source>
        <dbReference type="EMBL" id="GMN52628.1"/>
    </source>
</evidence>
<dbReference type="Gene3D" id="1.10.238.10">
    <property type="entry name" value="EF-hand"/>
    <property type="match status" value="2"/>
</dbReference>
<dbReference type="EMBL" id="BTGU01000042">
    <property type="protein sequence ID" value="GMN52628.1"/>
    <property type="molecule type" value="Genomic_DNA"/>
</dbReference>
<dbReference type="PANTHER" id="PTHR10827:SF101">
    <property type="entry name" value="CALCIUM-BINDING EF HAND FAMILY PROTEIN"/>
    <property type="match status" value="1"/>
</dbReference>
<keyword evidence="1" id="KW-0106">Calcium</keyword>
<dbReference type="Proteomes" id="UP001187192">
    <property type="component" value="Unassembled WGS sequence"/>
</dbReference>
<gene>
    <name evidence="3" type="ORF">TIFTF001_021767</name>
</gene>
<dbReference type="Gramene" id="FCD_00026651-RA">
    <property type="protein sequence ID" value="FCD_00026651-RA:cds"/>
    <property type="gene ID" value="FCD_00026651"/>
</dbReference>
<keyword evidence="4" id="KW-1185">Reference proteome</keyword>
<organism evidence="3 4">
    <name type="scientific">Ficus carica</name>
    <name type="common">Common fig</name>
    <dbReference type="NCBI Taxonomy" id="3494"/>
    <lineage>
        <taxon>Eukaryota</taxon>
        <taxon>Viridiplantae</taxon>
        <taxon>Streptophyta</taxon>
        <taxon>Embryophyta</taxon>
        <taxon>Tracheophyta</taxon>
        <taxon>Spermatophyta</taxon>
        <taxon>Magnoliopsida</taxon>
        <taxon>eudicotyledons</taxon>
        <taxon>Gunneridae</taxon>
        <taxon>Pentapetalae</taxon>
        <taxon>rosids</taxon>
        <taxon>fabids</taxon>
        <taxon>Rosales</taxon>
        <taxon>Moraceae</taxon>
        <taxon>Ficeae</taxon>
        <taxon>Ficus</taxon>
    </lineage>
</organism>
<proteinExistence type="predicted"/>
<dbReference type="AlphaFoldDB" id="A0AA88DB22"/>
<dbReference type="SMART" id="SM00054">
    <property type="entry name" value="EFh"/>
    <property type="match status" value="2"/>
</dbReference>